<feature type="region of interest" description="Disordered" evidence="1">
    <location>
        <begin position="352"/>
        <end position="373"/>
    </location>
</feature>
<feature type="compositionally biased region" description="Polar residues" evidence="1">
    <location>
        <begin position="1"/>
        <end position="19"/>
    </location>
</feature>
<feature type="compositionally biased region" description="Low complexity" evidence="1">
    <location>
        <begin position="157"/>
        <end position="174"/>
    </location>
</feature>
<feature type="compositionally biased region" description="Acidic residues" evidence="1">
    <location>
        <begin position="32"/>
        <end position="46"/>
    </location>
</feature>
<dbReference type="EMBL" id="FNXT01000178">
    <property type="protein sequence ID" value="SZX61835.1"/>
    <property type="molecule type" value="Genomic_DNA"/>
</dbReference>
<evidence type="ECO:0000313" key="2">
    <source>
        <dbReference type="EMBL" id="SZX61835.1"/>
    </source>
</evidence>
<accession>A0A383V8D4</accession>
<dbReference type="Proteomes" id="UP000256970">
    <property type="component" value="Unassembled WGS sequence"/>
</dbReference>
<reference evidence="2 3" key="1">
    <citation type="submission" date="2016-10" db="EMBL/GenBank/DDBJ databases">
        <authorList>
            <person name="Cai Z."/>
        </authorList>
    </citation>
    <scope>NUCLEOTIDE SEQUENCE [LARGE SCALE GENOMIC DNA]</scope>
</reference>
<feature type="compositionally biased region" description="Low complexity" evidence="1">
    <location>
        <begin position="352"/>
        <end position="370"/>
    </location>
</feature>
<dbReference type="AlphaFoldDB" id="A0A383V8D4"/>
<evidence type="ECO:0000256" key="1">
    <source>
        <dbReference type="SAM" id="MobiDB-lite"/>
    </source>
</evidence>
<evidence type="ECO:0000313" key="3">
    <source>
        <dbReference type="Proteomes" id="UP000256970"/>
    </source>
</evidence>
<gene>
    <name evidence="2" type="ORF">BQ4739_LOCUS2391</name>
</gene>
<name>A0A383V8D4_TETOB</name>
<feature type="compositionally biased region" description="Low complexity" evidence="1">
    <location>
        <begin position="61"/>
        <end position="71"/>
    </location>
</feature>
<protein>
    <submittedName>
        <fullName evidence="2">Uncharacterized protein</fullName>
    </submittedName>
</protein>
<proteinExistence type="predicted"/>
<sequence>MLSWSSRDTSLATASSDGVSSALLATEVAEAAADEEEGDAGDDDGDGAVSALQPPLPPPQQQQQQQGLQHCHPPPNEVLADAAALGKRVRQPDGCPAKQQPDPTTLVVNSAGTAAAARQDSLPPPQQQQQQPVTPALKKPRTAGHLPGYDQQPAGTQQQQQQQQRQQQQQQQQQASASLKATRFRLGLLLLRVPGLAAACPELRQLLLQQAGQDPGTAALQLQAAGRLMDFWISAESANPAAAAAAAATLAAAAGLTVQGGNVAGEGEAGSSSVSCGRAVQQGPAGWDWAGLKARGVPGLLLQMVLHGSSRAAAAAAGGGEADVNAQQALEQSCCAALKAAYHHSVCSAAPSPGAARGSSSSATGGTPTTSRREAAQGLVREMLHLSNQAATQGLPSSCARIAVMAVAAAAAAVRDPSSSDALLRECKAALQQLHGTALPAAVWDQLIYLLLQQQQQQRDGSGVAAFACQDLVQPVLLLTLRQLLALL</sequence>
<feature type="region of interest" description="Disordered" evidence="1">
    <location>
        <begin position="1"/>
        <end position="174"/>
    </location>
</feature>
<keyword evidence="3" id="KW-1185">Reference proteome</keyword>
<feature type="compositionally biased region" description="Polar residues" evidence="1">
    <location>
        <begin position="101"/>
        <end position="112"/>
    </location>
</feature>
<organism evidence="2 3">
    <name type="scientific">Tetradesmus obliquus</name>
    <name type="common">Green alga</name>
    <name type="synonym">Acutodesmus obliquus</name>
    <dbReference type="NCBI Taxonomy" id="3088"/>
    <lineage>
        <taxon>Eukaryota</taxon>
        <taxon>Viridiplantae</taxon>
        <taxon>Chlorophyta</taxon>
        <taxon>core chlorophytes</taxon>
        <taxon>Chlorophyceae</taxon>
        <taxon>CS clade</taxon>
        <taxon>Sphaeropleales</taxon>
        <taxon>Scenedesmaceae</taxon>
        <taxon>Tetradesmus</taxon>
    </lineage>
</organism>